<dbReference type="Proteomes" id="UP000242694">
    <property type="component" value="Unassembled WGS sequence"/>
</dbReference>
<gene>
    <name evidence="2" type="ORF">BU607_09900</name>
</gene>
<keyword evidence="1" id="KW-0175">Coiled coil</keyword>
<evidence type="ECO:0000256" key="1">
    <source>
        <dbReference type="SAM" id="Coils"/>
    </source>
</evidence>
<evidence type="ECO:0000313" key="3">
    <source>
        <dbReference type="Proteomes" id="UP000242694"/>
    </source>
</evidence>
<reference evidence="2 3" key="1">
    <citation type="journal article" date="2016" name="Front. Microbiol.">
        <title>Comprehensive Phylogenetic Analysis of Bovine Non-aureus Staphylococci Species Based on Whole-Genome Sequencing.</title>
        <authorList>
            <person name="Naushad S."/>
            <person name="Barkema H.W."/>
            <person name="Luby C."/>
            <person name="Condas L.A."/>
            <person name="Nobrega D.B."/>
            <person name="Carson D.A."/>
            <person name="De Buck J."/>
        </authorList>
    </citation>
    <scope>NUCLEOTIDE SEQUENCE [LARGE SCALE GENOMIC DNA]</scope>
    <source>
        <strain evidence="2 3">SNUC 993</strain>
    </source>
</reference>
<accession>A0ABX5IDP3</accession>
<feature type="coiled-coil region" evidence="1">
    <location>
        <begin position="117"/>
        <end position="144"/>
    </location>
</feature>
<feature type="coiled-coil region" evidence="1">
    <location>
        <begin position="20"/>
        <end position="57"/>
    </location>
</feature>
<proteinExistence type="predicted"/>
<comment type="caution">
    <text evidence="2">The sequence shown here is derived from an EMBL/GenBank/DDBJ whole genome shotgun (WGS) entry which is preliminary data.</text>
</comment>
<name>A0ABX5IDP3_9STAP</name>
<keyword evidence="3" id="KW-1185">Reference proteome</keyword>
<evidence type="ECO:0000313" key="2">
    <source>
        <dbReference type="EMBL" id="PTH13129.1"/>
    </source>
</evidence>
<sequence>MALFNDDPIKQYSKLGKNYVKEQQKLKDKKAREALKLQKREEEIKRLNEKTSKSLKKYGFEDPSQTTITAIINNNVFGKMDNVLNSINMLTFDTTKQMLHNFFITELNQNFVSQVQNDKLIKQNEKLINQNEKIIELLTEISKK</sequence>
<dbReference type="RefSeq" id="WP_107391918.1">
    <property type="nucleotide sequence ID" value="NZ_JAHCOE010000001.1"/>
</dbReference>
<dbReference type="EMBL" id="PZDI01000067">
    <property type="protein sequence ID" value="PTH13129.1"/>
    <property type="molecule type" value="Genomic_DNA"/>
</dbReference>
<organism evidence="2 3">
    <name type="scientific">Staphylococcus auricularis</name>
    <dbReference type="NCBI Taxonomy" id="29379"/>
    <lineage>
        <taxon>Bacteria</taxon>
        <taxon>Bacillati</taxon>
        <taxon>Bacillota</taxon>
        <taxon>Bacilli</taxon>
        <taxon>Bacillales</taxon>
        <taxon>Staphylococcaceae</taxon>
        <taxon>Staphylococcus</taxon>
    </lineage>
</organism>
<protein>
    <submittedName>
        <fullName evidence="2">Uncharacterized protein</fullName>
    </submittedName>
</protein>